<reference evidence="2 3" key="1">
    <citation type="submission" date="2015-12" db="EMBL/GenBank/DDBJ databases">
        <title>The genome of Folsomia candida.</title>
        <authorList>
            <person name="Faddeeva A."/>
            <person name="Derks M.F."/>
            <person name="Anvar Y."/>
            <person name="Smit S."/>
            <person name="Van Straalen N."/>
            <person name="Roelofs D."/>
        </authorList>
    </citation>
    <scope>NUCLEOTIDE SEQUENCE [LARGE SCALE GENOMIC DNA]</scope>
    <source>
        <strain evidence="2 3">VU population</strain>
        <tissue evidence="2">Whole body</tissue>
    </source>
</reference>
<evidence type="ECO:0000256" key="1">
    <source>
        <dbReference type="SAM" id="Phobius"/>
    </source>
</evidence>
<dbReference type="OrthoDB" id="10071887at2759"/>
<sequence length="293" mass="32214">MTDFTPLILKDTVASASQGINILWTFFKILPDAIIDSLDDVEDQKSRFSKTGGGTGKKLPKYYGPGAENAAQGGLGVATRPQLKTLKHQQSFTSGNDSKMIAQMAKDHYPLVVSSLALFIVCRSLFYVYFGVGSFVPNFLPLDLSNGVYWLMHSNAAISPLIHFAFDPELREEVGTMIGIRRNPQRTPVVQPEVVLPSIVSPSTTKPKVGTIKNSINNMSKESTFSNWSHFSANNENDNDETRPSVIEVPQPPQCFTTNEKLGEMTSVDVNKNPQILDVHKLSLENANGVVLK</sequence>
<organism evidence="2 3">
    <name type="scientific">Folsomia candida</name>
    <name type="common">Springtail</name>
    <dbReference type="NCBI Taxonomy" id="158441"/>
    <lineage>
        <taxon>Eukaryota</taxon>
        <taxon>Metazoa</taxon>
        <taxon>Ecdysozoa</taxon>
        <taxon>Arthropoda</taxon>
        <taxon>Hexapoda</taxon>
        <taxon>Collembola</taxon>
        <taxon>Entomobryomorpha</taxon>
        <taxon>Isotomoidea</taxon>
        <taxon>Isotomidae</taxon>
        <taxon>Proisotominae</taxon>
        <taxon>Folsomia</taxon>
    </lineage>
</organism>
<keyword evidence="2" id="KW-0675">Receptor</keyword>
<evidence type="ECO:0000313" key="3">
    <source>
        <dbReference type="Proteomes" id="UP000198287"/>
    </source>
</evidence>
<dbReference type="SUPFAM" id="SSF81321">
    <property type="entry name" value="Family A G protein-coupled receptor-like"/>
    <property type="match status" value="1"/>
</dbReference>
<keyword evidence="3" id="KW-1185">Reference proteome</keyword>
<proteinExistence type="predicted"/>
<keyword evidence="1" id="KW-0812">Transmembrane</keyword>
<keyword evidence="1" id="KW-1133">Transmembrane helix</keyword>
<protein>
    <submittedName>
        <fullName evidence="2">D(4) dopamine receptor</fullName>
    </submittedName>
</protein>
<name>A0A226E1W1_FOLCA</name>
<dbReference type="AlphaFoldDB" id="A0A226E1W1"/>
<accession>A0A226E1W1</accession>
<keyword evidence="1" id="KW-0472">Membrane</keyword>
<dbReference type="Gene3D" id="1.20.1070.10">
    <property type="entry name" value="Rhodopsin 7-helix transmembrane proteins"/>
    <property type="match status" value="1"/>
</dbReference>
<evidence type="ECO:0000313" key="2">
    <source>
        <dbReference type="EMBL" id="OXA51725.1"/>
    </source>
</evidence>
<gene>
    <name evidence="2" type="ORF">Fcan01_13032</name>
</gene>
<dbReference type="EMBL" id="LNIX01000007">
    <property type="protein sequence ID" value="OXA51725.1"/>
    <property type="molecule type" value="Genomic_DNA"/>
</dbReference>
<feature type="transmembrane region" description="Helical" evidence="1">
    <location>
        <begin position="109"/>
        <end position="128"/>
    </location>
</feature>
<dbReference type="Proteomes" id="UP000198287">
    <property type="component" value="Unassembled WGS sequence"/>
</dbReference>
<comment type="caution">
    <text evidence="2">The sequence shown here is derived from an EMBL/GenBank/DDBJ whole genome shotgun (WGS) entry which is preliminary data.</text>
</comment>